<keyword evidence="3" id="KW-1185">Reference proteome</keyword>
<accession>A0A182M092</accession>
<evidence type="ECO:0000313" key="3">
    <source>
        <dbReference type="Proteomes" id="UP000075883"/>
    </source>
</evidence>
<dbReference type="EMBL" id="AXCM01016560">
    <property type="status" value="NOT_ANNOTATED_CDS"/>
    <property type="molecule type" value="Genomic_DNA"/>
</dbReference>
<evidence type="ECO:0000313" key="2">
    <source>
        <dbReference type="EnsemblMetazoa" id="ACUA006295-PA"/>
    </source>
</evidence>
<evidence type="ECO:0000256" key="1">
    <source>
        <dbReference type="SAM" id="MobiDB-lite"/>
    </source>
</evidence>
<dbReference type="EnsemblMetazoa" id="ACUA006295-RA">
    <property type="protein sequence ID" value="ACUA006295-PA"/>
    <property type="gene ID" value="ACUA006295"/>
</dbReference>
<dbReference type="AlphaFoldDB" id="A0A182M092"/>
<reference evidence="3" key="1">
    <citation type="submission" date="2013-09" db="EMBL/GenBank/DDBJ databases">
        <title>The Genome Sequence of Anopheles culicifacies species A.</title>
        <authorList>
            <consortium name="The Broad Institute Genomics Platform"/>
            <person name="Neafsey D.E."/>
            <person name="Besansky N."/>
            <person name="Howell P."/>
            <person name="Walton C."/>
            <person name="Young S.K."/>
            <person name="Zeng Q."/>
            <person name="Gargeya S."/>
            <person name="Fitzgerald M."/>
            <person name="Haas B."/>
            <person name="Abouelleil A."/>
            <person name="Allen A.W."/>
            <person name="Alvarado L."/>
            <person name="Arachchi H.M."/>
            <person name="Berlin A.M."/>
            <person name="Chapman S.B."/>
            <person name="Gainer-Dewar J."/>
            <person name="Goldberg J."/>
            <person name="Griggs A."/>
            <person name="Gujja S."/>
            <person name="Hansen M."/>
            <person name="Howarth C."/>
            <person name="Imamovic A."/>
            <person name="Ireland A."/>
            <person name="Larimer J."/>
            <person name="McCowan C."/>
            <person name="Murphy C."/>
            <person name="Pearson M."/>
            <person name="Poon T.W."/>
            <person name="Priest M."/>
            <person name="Roberts A."/>
            <person name="Saif S."/>
            <person name="Shea T."/>
            <person name="Sisk P."/>
            <person name="Sykes S."/>
            <person name="Wortman J."/>
            <person name="Nusbaum C."/>
            <person name="Birren B."/>
        </authorList>
    </citation>
    <scope>NUCLEOTIDE SEQUENCE [LARGE SCALE GENOMIC DNA]</scope>
    <source>
        <strain evidence="3">A-37</strain>
    </source>
</reference>
<feature type="compositionally biased region" description="Polar residues" evidence="1">
    <location>
        <begin position="1"/>
        <end position="11"/>
    </location>
</feature>
<reference evidence="2" key="2">
    <citation type="submission" date="2020-05" db="UniProtKB">
        <authorList>
            <consortium name="EnsemblMetazoa"/>
        </authorList>
    </citation>
    <scope>IDENTIFICATION</scope>
    <source>
        <strain evidence="2">A-37</strain>
    </source>
</reference>
<proteinExistence type="predicted"/>
<feature type="region of interest" description="Disordered" evidence="1">
    <location>
        <begin position="1"/>
        <end position="46"/>
    </location>
</feature>
<name>A0A182M092_9DIPT</name>
<dbReference type="VEuPathDB" id="VectorBase:ACUA006295"/>
<dbReference type="Proteomes" id="UP000075883">
    <property type="component" value="Unassembled WGS sequence"/>
</dbReference>
<feature type="region of interest" description="Disordered" evidence="1">
    <location>
        <begin position="72"/>
        <end position="111"/>
    </location>
</feature>
<sequence length="111" mass="11856">MSNAEQQQLQHYNMADTDNADAAAGRLVDSGEISNTQVPSVEVATGSDVMCRSTKTSSNANSFRIEALLANKEHDNNSGTGAELSPNCRSKANNVDLIGDGFNANEDRHSR</sequence>
<organism evidence="2 3">
    <name type="scientific">Anopheles culicifacies</name>
    <dbReference type="NCBI Taxonomy" id="139723"/>
    <lineage>
        <taxon>Eukaryota</taxon>
        <taxon>Metazoa</taxon>
        <taxon>Ecdysozoa</taxon>
        <taxon>Arthropoda</taxon>
        <taxon>Hexapoda</taxon>
        <taxon>Insecta</taxon>
        <taxon>Pterygota</taxon>
        <taxon>Neoptera</taxon>
        <taxon>Endopterygota</taxon>
        <taxon>Diptera</taxon>
        <taxon>Nematocera</taxon>
        <taxon>Culicoidea</taxon>
        <taxon>Culicidae</taxon>
        <taxon>Anophelinae</taxon>
        <taxon>Anopheles</taxon>
        <taxon>culicifacies species complex</taxon>
    </lineage>
</organism>
<protein>
    <submittedName>
        <fullName evidence="2">Uncharacterized protein</fullName>
    </submittedName>
</protein>
<feature type="compositionally biased region" description="Low complexity" evidence="1">
    <location>
        <begin position="15"/>
        <end position="24"/>
    </location>
</feature>